<comment type="pathway">
    <text evidence="10">Isoprenoid biosynthesis; isopentenyl diphosphate biosynthesis via DXP pathway; isopentenyl diphosphate from 1-deoxy-D-xylulose 5-phosphate: step 3/6.</text>
</comment>
<dbReference type="InterPro" id="IPR036554">
    <property type="entry name" value="GHMP_kinase_C_sf"/>
</dbReference>
<dbReference type="PANTHER" id="PTHR43527:SF2">
    <property type="entry name" value="4-DIPHOSPHOCYTIDYL-2-C-METHYL-D-ERYTHRITOL KINASE, CHLOROPLASTIC"/>
    <property type="match status" value="1"/>
</dbReference>
<comment type="catalytic activity">
    <reaction evidence="10">
        <text>4-CDP-2-C-methyl-D-erythritol + ATP = 4-CDP-2-C-methyl-D-erythritol 2-phosphate + ADP + H(+)</text>
        <dbReference type="Rhea" id="RHEA:18437"/>
        <dbReference type="ChEBI" id="CHEBI:15378"/>
        <dbReference type="ChEBI" id="CHEBI:30616"/>
        <dbReference type="ChEBI" id="CHEBI:57823"/>
        <dbReference type="ChEBI" id="CHEBI:57919"/>
        <dbReference type="ChEBI" id="CHEBI:456216"/>
        <dbReference type="EC" id="2.7.1.148"/>
    </reaction>
</comment>
<evidence type="ECO:0000256" key="4">
    <source>
        <dbReference type="ARBA" id="ARBA00022679"/>
    </source>
</evidence>
<dbReference type="InterPro" id="IPR020568">
    <property type="entry name" value="Ribosomal_Su5_D2-typ_SF"/>
</dbReference>
<dbReference type="Gene3D" id="3.30.70.890">
    <property type="entry name" value="GHMP kinase, C-terminal domain"/>
    <property type="match status" value="1"/>
</dbReference>
<dbReference type="InterPro" id="IPR006204">
    <property type="entry name" value="GHMP_kinase_N_dom"/>
</dbReference>
<evidence type="ECO:0000256" key="9">
    <source>
        <dbReference type="ARBA" id="ARBA00032554"/>
    </source>
</evidence>
<dbReference type="GO" id="GO:0050515">
    <property type="term" value="F:4-(cytidine 5'-diphospho)-2-C-methyl-D-erythritol kinase activity"/>
    <property type="evidence" value="ECO:0007669"/>
    <property type="project" value="UniProtKB-EC"/>
</dbReference>
<evidence type="ECO:0000256" key="5">
    <source>
        <dbReference type="ARBA" id="ARBA00022741"/>
    </source>
</evidence>
<evidence type="ECO:0000256" key="1">
    <source>
        <dbReference type="ARBA" id="ARBA00009684"/>
    </source>
</evidence>
<organism evidence="13 14">
    <name type="scientific">Lysobacter stagni</name>
    <dbReference type="NCBI Taxonomy" id="3045172"/>
    <lineage>
        <taxon>Bacteria</taxon>
        <taxon>Pseudomonadati</taxon>
        <taxon>Pseudomonadota</taxon>
        <taxon>Gammaproteobacteria</taxon>
        <taxon>Lysobacterales</taxon>
        <taxon>Lysobacteraceae</taxon>
        <taxon>Lysobacter</taxon>
    </lineage>
</organism>
<dbReference type="PANTHER" id="PTHR43527">
    <property type="entry name" value="4-DIPHOSPHOCYTIDYL-2-C-METHYL-D-ERYTHRITOL KINASE, CHLOROPLASTIC"/>
    <property type="match status" value="1"/>
</dbReference>
<evidence type="ECO:0000256" key="6">
    <source>
        <dbReference type="ARBA" id="ARBA00022777"/>
    </source>
</evidence>
<dbReference type="PIRSF" id="PIRSF010376">
    <property type="entry name" value="IspE"/>
    <property type="match status" value="1"/>
</dbReference>
<dbReference type="Pfam" id="PF00288">
    <property type="entry name" value="GHMP_kinases_N"/>
    <property type="match status" value="1"/>
</dbReference>
<feature type="domain" description="GHMP kinase C-terminal" evidence="12">
    <location>
        <begin position="213"/>
        <end position="264"/>
    </location>
</feature>
<keyword evidence="5 10" id="KW-0547">Nucleotide-binding</keyword>
<keyword evidence="14" id="KW-1185">Reference proteome</keyword>
<evidence type="ECO:0000313" key="14">
    <source>
        <dbReference type="Proteomes" id="UP001321580"/>
    </source>
</evidence>
<feature type="binding site" evidence="10">
    <location>
        <begin position="103"/>
        <end position="113"/>
    </location>
    <ligand>
        <name>ATP</name>
        <dbReference type="ChEBI" id="CHEBI:30616"/>
    </ligand>
</feature>
<evidence type="ECO:0000259" key="11">
    <source>
        <dbReference type="Pfam" id="PF00288"/>
    </source>
</evidence>
<dbReference type="InterPro" id="IPR014721">
    <property type="entry name" value="Ribsml_uS5_D2-typ_fold_subgr"/>
</dbReference>
<feature type="active site" evidence="10">
    <location>
        <position position="19"/>
    </location>
</feature>
<comment type="similarity">
    <text evidence="1 10">Belongs to the GHMP kinase family. IspE subfamily.</text>
</comment>
<keyword evidence="4 10" id="KW-0808">Transferase</keyword>
<evidence type="ECO:0000259" key="12">
    <source>
        <dbReference type="Pfam" id="PF08544"/>
    </source>
</evidence>
<dbReference type="RefSeq" id="WP_283212421.1">
    <property type="nucleotide sequence ID" value="NZ_JASGBI010000001.1"/>
</dbReference>
<evidence type="ECO:0000256" key="7">
    <source>
        <dbReference type="ARBA" id="ARBA00022840"/>
    </source>
</evidence>
<accession>A0ABT6XGC1</accession>
<evidence type="ECO:0000256" key="10">
    <source>
        <dbReference type="HAMAP-Rule" id="MF_00061"/>
    </source>
</evidence>
<sequence length="298" mass="31308">MTADTARGQAWSSWPAPAKLNLFLRITGRRDDGYHLLQTVFRLLEWGDAVRLRVREDGQVRRHGASAPGVAEEDDLTVRAAKLLQSVANVGFGADILVEKRIPSGGGFGGGSSDAASVLVALNALWGVGLGLDELADLGLRLGADVPVFVRGENAWAEGVGERLTTVRLPSAWYVLADPGVHAPTAALFRSPELTRDAAPATMSDFVSGVPLGNAFEPVLRAREPAVEAVFAALSCIGPARLTGSGSGCFVEFATREAAEEALTVLAPGLRAWVAEGAQASPLHRALADWTRQAVSAP</sequence>
<feature type="active site" evidence="10">
    <location>
        <position position="145"/>
    </location>
</feature>
<proteinExistence type="inferred from homology"/>
<dbReference type="SUPFAM" id="SSF55060">
    <property type="entry name" value="GHMP Kinase, C-terminal domain"/>
    <property type="match status" value="1"/>
</dbReference>
<feature type="domain" description="GHMP kinase N-terminal" evidence="11">
    <location>
        <begin position="76"/>
        <end position="152"/>
    </location>
</feature>
<dbReference type="EMBL" id="JASGBI010000001">
    <property type="protein sequence ID" value="MDI9238998.1"/>
    <property type="molecule type" value="Genomic_DNA"/>
</dbReference>
<dbReference type="HAMAP" id="MF_00061">
    <property type="entry name" value="IspE"/>
    <property type="match status" value="1"/>
</dbReference>
<dbReference type="InterPro" id="IPR013750">
    <property type="entry name" value="GHMP_kinase_C_dom"/>
</dbReference>
<evidence type="ECO:0000256" key="8">
    <source>
        <dbReference type="ARBA" id="ARBA00023229"/>
    </source>
</evidence>
<protein>
    <recommendedName>
        <fullName evidence="3 10">4-diphosphocytidyl-2-C-methyl-D-erythritol kinase</fullName>
        <shortName evidence="10">CMK</shortName>
        <ecNumber evidence="2 10">2.7.1.148</ecNumber>
    </recommendedName>
    <alternativeName>
        <fullName evidence="9 10">4-(cytidine-5'-diphospho)-2-C-methyl-D-erythritol kinase</fullName>
    </alternativeName>
</protein>
<evidence type="ECO:0000256" key="3">
    <source>
        <dbReference type="ARBA" id="ARBA00017473"/>
    </source>
</evidence>
<dbReference type="EC" id="2.7.1.148" evidence="2 10"/>
<dbReference type="Gene3D" id="3.30.230.10">
    <property type="match status" value="1"/>
</dbReference>
<comment type="caution">
    <text evidence="13">The sequence shown here is derived from an EMBL/GenBank/DDBJ whole genome shotgun (WGS) entry which is preliminary data.</text>
</comment>
<evidence type="ECO:0000313" key="13">
    <source>
        <dbReference type="EMBL" id="MDI9238998.1"/>
    </source>
</evidence>
<name>A0ABT6XGC1_9GAMM</name>
<gene>
    <name evidence="10 13" type="primary">ispE</name>
    <name evidence="13" type="ORF">QLQ15_08735</name>
</gene>
<comment type="function">
    <text evidence="10">Catalyzes the phosphorylation of the position 2 hydroxy group of 4-diphosphocytidyl-2C-methyl-D-erythritol.</text>
</comment>
<dbReference type="Proteomes" id="UP001321580">
    <property type="component" value="Unassembled WGS sequence"/>
</dbReference>
<keyword evidence="7 10" id="KW-0067">ATP-binding</keyword>
<dbReference type="Pfam" id="PF08544">
    <property type="entry name" value="GHMP_kinases_C"/>
    <property type="match status" value="1"/>
</dbReference>
<dbReference type="InterPro" id="IPR004424">
    <property type="entry name" value="IspE"/>
</dbReference>
<reference evidence="13 14" key="1">
    <citation type="submission" date="2023-05" db="EMBL/GenBank/DDBJ databases">
        <title>Lysobacter sp. strain LF1 Genome sequencing and assembly.</title>
        <authorList>
            <person name="Jung Y."/>
        </authorList>
    </citation>
    <scope>NUCLEOTIDE SEQUENCE [LARGE SCALE GENOMIC DNA]</scope>
    <source>
        <strain evidence="13 14">LF1</strain>
    </source>
</reference>
<evidence type="ECO:0000256" key="2">
    <source>
        <dbReference type="ARBA" id="ARBA00012052"/>
    </source>
</evidence>
<keyword evidence="8 10" id="KW-0414">Isoprene biosynthesis</keyword>
<dbReference type="SUPFAM" id="SSF54211">
    <property type="entry name" value="Ribosomal protein S5 domain 2-like"/>
    <property type="match status" value="1"/>
</dbReference>
<keyword evidence="6 10" id="KW-0418">Kinase</keyword>
<dbReference type="NCBIfam" id="TIGR00154">
    <property type="entry name" value="ispE"/>
    <property type="match status" value="1"/>
</dbReference>